<dbReference type="GO" id="GO:0012505">
    <property type="term" value="C:endomembrane system"/>
    <property type="evidence" value="ECO:0007669"/>
    <property type="project" value="UniProtKB-SubCell"/>
</dbReference>
<proteinExistence type="predicted"/>
<dbReference type="GO" id="GO:0006629">
    <property type="term" value="P:lipid metabolic process"/>
    <property type="evidence" value="ECO:0007669"/>
    <property type="project" value="UniProtKB-KW"/>
</dbReference>
<dbReference type="RefSeq" id="XP_056513548.1">
    <property type="nucleotide sequence ID" value="XM_056652481.1"/>
</dbReference>
<dbReference type="GeneID" id="81391649"/>
<dbReference type="PANTHER" id="PTHR48050:SF27">
    <property type="entry name" value="GLUCOSYLTRANSFERASE, PUTATIVE (AFU_ORTHOLOGUE AFUA_7G04880)-RELATED"/>
    <property type="match status" value="1"/>
</dbReference>
<dbReference type="EMBL" id="JAPMSZ010000004">
    <property type="protein sequence ID" value="KAJ5104552.1"/>
    <property type="molecule type" value="Genomic_DNA"/>
</dbReference>
<dbReference type="GO" id="GO:0005975">
    <property type="term" value="P:carbohydrate metabolic process"/>
    <property type="evidence" value="ECO:0007669"/>
    <property type="project" value="InterPro"/>
</dbReference>
<feature type="domain" description="Glycosyltransferase family 28 N-terminal" evidence="5">
    <location>
        <begin position="72"/>
        <end position="220"/>
    </location>
</feature>
<gene>
    <name evidence="7" type="ORF">NUU61_001899</name>
</gene>
<dbReference type="FunFam" id="3.40.50.2000:FF:000100">
    <property type="entry name" value="Glycosyltransferase family 1 protein"/>
    <property type="match status" value="1"/>
</dbReference>
<dbReference type="CDD" id="cd03784">
    <property type="entry name" value="GT1_Gtf-like"/>
    <property type="match status" value="1"/>
</dbReference>
<sequence>MSQENDPLYESPDIPLDQADVRDDGRIELDLDSKACGALSKLIPWPSEKEPESPPPAYTESAAHEIHLKLNVVIQVVGSRGDVQPFIALGNELQKHGHRVRLATHDVFGSFVRDSGLEFYPIGGDPAELMAYMVKNPGLIPQIKSIREGDIKRKRAMISEMLHGCWRSCVENDPLTNTPFVADAIIANPSSFAPIHCAQALGVPVHMMFTMPWTSTRAFPHPLANLKYSDMNPNLANFLSYGIVEWMTWQGTRLGDVINDWRKTMDLEPIPATEGPNLASTLKVPFTYCWSTALMPRPTDWASHIDVCGFFFRETPRYSPPPELEAFLQAGPAPIYVGFGSIVIDDPEQFTKTILEAIDVVGVRAIISRGWSKLGGEPSDKIFYIDDCPHEWLFQHVSAVMHHGGAGTTACGLRYGRPTAIVPFFGDQPFWGKVVAAAGAGPQPVPYREADSNSLADAILTSLQPETLTAARDISIKMQSDAGVRAAVDSFHKNLPVDKMRCEFFSDQPAVWVYKKTLPKPIRLSKAAAQILGGHMCLDPKHLQCYDAKPIIIENRRWDPVTGTTSAFGGVLTDVAKDTSNLVRKPYKEYQRGRQGSTPSPGISRAASTSTASSSTGGAGQSPGDQQADIPFLTPTRSQTLVTTGAMTAETAKGVGKFIAHWYKGTIVDIPLATTQGLRNIPRLYGEEVPDHGPVTDWRSGAMVGGKNFVHGMVDGFTGLVNQPYEGAKNGPLGVIKGFAKGTIGLGAKAGSDRLHRLAFRKGSIWLGWMSFKIVMALCFSPLMI</sequence>
<evidence type="ECO:0000259" key="5">
    <source>
        <dbReference type="Pfam" id="PF03033"/>
    </source>
</evidence>
<comment type="caution">
    <text evidence="7">The sequence shown here is derived from an EMBL/GenBank/DDBJ whole genome shotgun (WGS) entry which is preliminary data.</text>
</comment>
<dbReference type="Gene3D" id="3.40.50.2000">
    <property type="entry name" value="Glycogen Phosphorylase B"/>
    <property type="match status" value="2"/>
</dbReference>
<feature type="domain" description="Erythromycin biosynthesis protein CIII-like C-terminal" evidence="6">
    <location>
        <begin position="380"/>
        <end position="471"/>
    </location>
</feature>
<dbReference type="InterPro" id="IPR050426">
    <property type="entry name" value="Glycosyltransferase_28"/>
</dbReference>
<dbReference type="InterPro" id="IPR002213">
    <property type="entry name" value="UDP_glucos_trans"/>
</dbReference>
<feature type="region of interest" description="Disordered" evidence="4">
    <location>
        <begin position="1"/>
        <end position="22"/>
    </location>
</feature>
<dbReference type="FunFam" id="3.40.50.2000:FF:000009">
    <property type="entry name" value="Sterol 3-beta-glucosyltransferase UGT80A2"/>
    <property type="match status" value="1"/>
</dbReference>
<dbReference type="GO" id="GO:0016906">
    <property type="term" value="F:sterol 3-beta-glucosyltransferase activity"/>
    <property type="evidence" value="ECO:0007669"/>
    <property type="project" value="UniProtKB-ARBA"/>
</dbReference>
<name>A0A9W9KGS7_9EURO</name>
<reference evidence="7" key="1">
    <citation type="submission" date="2022-11" db="EMBL/GenBank/DDBJ databases">
        <authorList>
            <person name="Petersen C."/>
        </authorList>
    </citation>
    <scope>NUCLEOTIDE SEQUENCE</scope>
    <source>
        <strain evidence="7">IBT 34128</strain>
    </source>
</reference>
<feature type="compositionally biased region" description="Low complexity" evidence="4">
    <location>
        <begin position="606"/>
        <end position="616"/>
    </location>
</feature>
<dbReference type="Proteomes" id="UP001141434">
    <property type="component" value="Unassembled WGS sequence"/>
</dbReference>
<evidence type="ECO:0000256" key="3">
    <source>
        <dbReference type="ARBA" id="ARBA00023098"/>
    </source>
</evidence>
<accession>A0A9W9KGS7</accession>
<evidence type="ECO:0000256" key="4">
    <source>
        <dbReference type="SAM" id="MobiDB-lite"/>
    </source>
</evidence>
<evidence type="ECO:0000256" key="1">
    <source>
        <dbReference type="ARBA" id="ARBA00004184"/>
    </source>
</evidence>
<keyword evidence="8" id="KW-1185">Reference proteome</keyword>
<dbReference type="InterPro" id="IPR010610">
    <property type="entry name" value="EryCIII-like_C"/>
</dbReference>
<dbReference type="InterPro" id="IPR004276">
    <property type="entry name" value="GlycoTrans_28_N"/>
</dbReference>
<comment type="subcellular location">
    <subcellularLocation>
        <location evidence="1">Endomembrane system</location>
        <topology evidence="1">Peripheral membrane protein</topology>
    </subcellularLocation>
</comment>
<feature type="region of interest" description="Disordered" evidence="4">
    <location>
        <begin position="583"/>
        <end position="631"/>
    </location>
</feature>
<dbReference type="PANTHER" id="PTHR48050">
    <property type="entry name" value="STEROL 3-BETA-GLUCOSYLTRANSFERASE"/>
    <property type="match status" value="1"/>
</dbReference>
<evidence type="ECO:0008006" key="9">
    <source>
        <dbReference type="Google" id="ProtNLM"/>
    </source>
</evidence>
<dbReference type="OrthoDB" id="5835829at2759"/>
<dbReference type="SUPFAM" id="SSF53756">
    <property type="entry name" value="UDP-Glycosyltransferase/glycogen phosphorylase"/>
    <property type="match status" value="1"/>
</dbReference>
<dbReference type="AlphaFoldDB" id="A0A9W9KGS7"/>
<evidence type="ECO:0000256" key="2">
    <source>
        <dbReference type="ARBA" id="ARBA00022679"/>
    </source>
</evidence>
<evidence type="ECO:0000259" key="6">
    <source>
        <dbReference type="Pfam" id="PF06722"/>
    </source>
</evidence>
<reference evidence="7" key="2">
    <citation type="journal article" date="2023" name="IMA Fungus">
        <title>Comparative genomic study of the Penicillium genus elucidates a diverse pangenome and 15 lateral gene transfer events.</title>
        <authorList>
            <person name="Petersen C."/>
            <person name="Sorensen T."/>
            <person name="Nielsen M.R."/>
            <person name="Sondergaard T.E."/>
            <person name="Sorensen J.L."/>
            <person name="Fitzpatrick D.A."/>
            <person name="Frisvad J.C."/>
            <person name="Nielsen K.L."/>
        </authorList>
    </citation>
    <scope>NUCLEOTIDE SEQUENCE</scope>
    <source>
        <strain evidence="7">IBT 34128</strain>
    </source>
</reference>
<dbReference type="Pfam" id="PF06722">
    <property type="entry name" value="EryCIII-like_C"/>
    <property type="match status" value="1"/>
</dbReference>
<keyword evidence="3" id="KW-0443">Lipid metabolism</keyword>
<evidence type="ECO:0000313" key="8">
    <source>
        <dbReference type="Proteomes" id="UP001141434"/>
    </source>
</evidence>
<keyword evidence="2" id="KW-0808">Transferase</keyword>
<organism evidence="7 8">
    <name type="scientific">Penicillium alfredii</name>
    <dbReference type="NCBI Taxonomy" id="1506179"/>
    <lineage>
        <taxon>Eukaryota</taxon>
        <taxon>Fungi</taxon>
        <taxon>Dikarya</taxon>
        <taxon>Ascomycota</taxon>
        <taxon>Pezizomycotina</taxon>
        <taxon>Eurotiomycetes</taxon>
        <taxon>Eurotiomycetidae</taxon>
        <taxon>Eurotiales</taxon>
        <taxon>Aspergillaceae</taxon>
        <taxon>Penicillium</taxon>
    </lineage>
</organism>
<evidence type="ECO:0000313" key="7">
    <source>
        <dbReference type="EMBL" id="KAJ5104552.1"/>
    </source>
</evidence>
<dbReference type="Pfam" id="PF03033">
    <property type="entry name" value="Glyco_transf_28"/>
    <property type="match status" value="1"/>
</dbReference>
<protein>
    <recommendedName>
        <fullName evidence="9">Glycosyltransferase family 28 N-terminal domain-containing protein</fullName>
    </recommendedName>
</protein>